<dbReference type="AlphaFoldDB" id="A0A6C0FXA6"/>
<dbReference type="CDD" id="cd04301">
    <property type="entry name" value="NAT_SF"/>
    <property type="match status" value="1"/>
</dbReference>
<dbReference type="GO" id="GO:0016747">
    <property type="term" value="F:acyltransferase activity, transferring groups other than amino-acyl groups"/>
    <property type="evidence" value="ECO:0007669"/>
    <property type="project" value="InterPro"/>
</dbReference>
<dbReference type="Pfam" id="PF00583">
    <property type="entry name" value="Acetyltransf_1"/>
    <property type="match status" value="1"/>
</dbReference>
<dbReference type="InterPro" id="IPR016181">
    <property type="entry name" value="Acyl_CoA_acyltransferase"/>
</dbReference>
<proteinExistence type="predicted"/>
<reference evidence="4 5" key="1">
    <citation type="submission" date="2020-01" db="EMBL/GenBank/DDBJ databases">
        <title>Paenibacillus sp. nov., isolated from tomato rhizosphere.</title>
        <authorList>
            <person name="Weon H.-Y."/>
            <person name="Lee S.A."/>
        </authorList>
    </citation>
    <scope>NUCLEOTIDE SEQUENCE [LARGE SCALE GENOMIC DNA]</scope>
    <source>
        <strain evidence="4 5">12200R-189</strain>
    </source>
</reference>
<evidence type="ECO:0000256" key="1">
    <source>
        <dbReference type="ARBA" id="ARBA00022679"/>
    </source>
</evidence>
<dbReference type="KEGG" id="plyc:GXP70_06230"/>
<evidence type="ECO:0000313" key="4">
    <source>
        <dbReference type="EMBL" id="QHT59589.1"/>
    </source>
</evidence>
<dbReference type="PANTHER" id="PTHR43877">
    <property type="entry name" value="AMINOALKYLPHOSPHONATE N-ACETYLTRANSFERASE-RELATED-RELATED"/>
    <property type="match status" value="1"/>
</dbReference>
<dbReference type="InterPro" id="IPR050832">
    <property type="entry name" value="Bact_Acetyltransf"/>
</dbReference>
<keyword evidence="1 4" id="KW-0808">Transferase</keyword>
<organism evidence="4 5">
    <name type="scientific">Paenibacillus lycopersici</name>
    <dbReference type="NCBI Taxonomy" id="2704462"/>
    <lineage>
        <taxon>Bacteria</taxon>
        <taxon>Bacillati</taxon>
        <taxon>Bacillota</taxon>
        <taxon>Bacilli</taxon>
        <taxon>Bacillales</taxon>
        <taxon>Paenibacillaceae</taxon>
        <taxon>Paenibacillus</taxon>
    </lineage>
</organism>
<dbReference type="Proteomes" id="UP000476064">
    <property type="component" value="Chromosome"/>
</dbReference>
<dbReference type="Gene3D" id="3.40.630.30">
    <property type="match status" value="1"/>
</dbReference>
<name>A0A6C0FXA6_9BACL</name>
<evidence type="ECO:0000256" key="2">
    <source>
        <dbReference type="ARBA" id="ARBA00023315"/>
    </source>
</evidence>
<dbReference type="PROSITE" id="PS51186">
    <property type="entry name" value="GNAT"/>
    <property type="match status" value="1"/>
</dbReference>
<evidence type="ECO:0000313" key="5">
    <source>
        <dbReference type="Proteomes" id="UP000476064"/>
    </source>
</evidence>
<protein>
    <submittedName>
        <fullName evidence="4">GNAT family N-acetyltransferase</fullName>
    </submittedName>
</protein>
<keyword evidence="2" id="KW-0012">Acyltransferase</keyword>
<accession>A0A6C0FXA6</accession>
<keyword evidence="5" id="KW-1185">Reference proteome</keyword>
<gene>
    <name evidence="4" type="ORF">GXP70_06230</name>
</gene>
<dbReference type="InterPro" id="IPR000182">
    <property type="entry name" value="GNAT_dom"/>
</dbReference>
<sequence length="175" mass="19966">MITYQAMHQEQVGKLLEIDRSEYIDLVYEMRDGALTEIPAGHECPTWPEEAIAEIQARFLYEIQHGGLALGAFDGDRLIGFGVLAHRFRGRALNRLQIDLMFVTRDYRRQGIGRRIFGRLRDEAKSRGAEYLYISSTETRSAVSFYKSNGSALAAEVDDELFAKEPHDIHMVVKL</sequence>
<evidence type="ECO:0000259" key="3">
    <source>
        <dbReference type="PROSITE" id="PS51186"/>
    </source>
</evidence>
<dbReference type="RefSeq" id="WP_162355655.1">
    <property type="nucleotide sequence ID" value="NZ_CP048209.1"/>
</dbReference>
<dbReference type="SUPFAM" id="SSF55729">
    <property type="entry name" value="Acyl-CoA N-acyltransferases (Nat)"/>
    <property type="match status" value="1"/>
</dbReference>
<dbReference type="EMBL" id="CP048209">
    <property type="protein sequence ID" value="QHT59589.1"/>
    <property type="molecule type" value="Genomic_DNA"/>
</dbReference>
<feature type="domain" description="N-acetyltransferase" evidence="3">
    <location>
        <begin position="13"/>
        <end position="175"/>
    </location>
</feature>